<accession>R4TGS1</accession>
<dbReference type="RefSeq" id="YP_008059324.1">
    <property type="nucleotide sequence ID" value="NC_021328.1"/>
</dbReference>
<protein>
    <submittedName>
        <fullName evidence="1">Uncharacterized protein</fullName>
    </submittedName>
</protein>
<evidence type="ECO:0000313" key="2">
    <source>
        <dbReference type="Proteomes" id="UP000202786"/>
    </source>
</evidence>
<dbReference type="KEGG" id="vg:16193877"/>
<dbReference type="EMBL" id="KC292026">
    <property type="protein sequence ID" value="AGM11446.1"/>
    <property type="molecule type" value="Genomic_DNA"/>
</dbReference>
<proteinExistence type="predicted"/>
<name>R4TGS1_9CAUD</name>
<dbReference type="Proteomes" id="UP000202786">
    <property type="component" value="Segment"/>
</dbReference>
<gene>
    <name evidence="1" type="primary">149</name>
    <name evidence="1" type="ORF">HGTV1_149</name>
</gene>
<keyword evidence="2" id="KW-1185">Reference proteome</keyword>
<reference evidence="1 2" key="1">
    <citation type="submission" date="2012-12" db="EMBL/GenBank/DDBJ databases">
        <authorList>
            <person name="Sencilo A."/>
            <person name="Jacobs-Sera D."/>
            <person name="Russell D.A."/>
            <person name="Ko C."/>
            <person name="Atanasova N."/>
            <person name="Osterlund E."/>
            <person name="Oksanen H.M."/>
            <person name="Bamford D.H."/>
            <person name="Hatfull G.F."/>
            <person name="Roine E."/>
            <person name="Hendrix R.W."/>
        </authorList>
    </citation>
    <scope>NUCLEOTIDE SEQUENCE [LARGE SCALE GENOMIC DNA]</scope>
</reference>
<sequence>MSSSLLDFARENPIEYDDDKFFDYLRAFKKADRSFKKAMGWSGPRGLTQYSSSEMHDYYKRVLAEAYDHPRIDFDDALIGFMLVLGGYSYDNVKNY</sequence>
<evidence type="ECO:0000313" key="1">
    <source>
        <dbReference type="EMBL" id="AGM11446.1"/>
    </source>
</evidence>
<dbReference type="GeneID" id="16193877"/>
<organism evidence="1 2">
    <name type="scientific">Halogranum tailed virus 1</name>
    <dbReference type="NCBI Taxonomy" id="1273749"/>
    <lineage>
        <taxon>Viruses</taxon>
        <taxon>Duplodnaviria</taxon>
        <taxon>Heunggongvirae</taxon>
        <taxon>Uroviricota</taxon>
        <taxon>Caudoviricetes</taxon>
        <taxon>Thumleimavirales</taxon>
        <taxon>Halomagnusviridae</taxon>
        <taxon>Hagravirus</taxon>
        <taxon>Hagravirus capitaneum</taxon>
        <taxon>Hagravirus HGTV1</taxon>
    </lineage>
</organism>